<dbReference type="Gene3D" id="3.40.50.300">
    <property type="entry name" value="P-loop containing nucleotide triphosphate hydrolases"/>
    <property type="match status" value="4"/>
</dbReference>
<evidence type="ECO:0000313" key="19">
    <source>
        <dbReference type="Proteomes" id="UP000092498"/>
    </source>
</evidence>
<evidence type="ECO:0000256" key="5">
    <source>
        <dbReference type="ARBA" id="ARBA00022806"/>
    </source>
</evidence>
<dbReference type="NCBIfam" id="TIGR02784">
    <property type="entry name" value="addA_alphas"/>
    <property type="match status" value="1"/>
</dbReference>
<dbReference type="InterPro" id="IPR014017">
    <property type="entry name" value="DNA_helicase_UvrD-like_C"/>
</dbReference>
<evidence type="ECO:0000256" key="3">
    <source>
        <dbReference type="ARBA" id="ARBA00022763"/>
    </source>
</evidence>
<feature type="binding site" evidence="15">
    <location>
        <begin position="29"/>
        <end position="36"/>
    </location>
    <ligand>
        <name>ATP</name>
        <dbReference type="ChEBI" id="CHEBI:30616"/>
    </ligand>
</feature>
<keyword evidence="3" id="KW-0227">DNA damage</keyword>
<proteinExistence type="predicted"/>
<evidence type="ECO:0000256" key="6">
    <source>
        <dbReference type="ARBA" id="ARBA00022839"/>
    </source>
</evidence>
<dbReference type="SUPFAM" id="SSF52980">
    <property type="entry name" value="Restriction endonuclease-like"/>
    <property type="match status" value="1"/>
</dbReference>
<evidence type="ECO:0000256" key="11">
    <source>
        <dbReference type="ARBA" id="ARBA00034617"/>
    </source>
</evidence>
<dbReference type="InterPro" id="IPR011604">
    <property type="entry name" value="PDDEXK-like_dom_sf"/>
</dbReference>
<reference evidence="18 19" key="1">
    <citation type="submission" date="2015-11" db="EMBL/GenBank/DDBJ databases">
        <title>Whole-Genome Sequence of Candidatus Oderbacter manganicum from the National Park Lower Oder Valley, Germany.</title>
        <authorList>
            <person name="Braun B."/>
            <person name="Liere K."/>
            <person name="Szewzyk U."/>
        </authorList>
    </citation>
    <scope>NUCLEOTIDE SEQUENCE [LARGE SCALE GENOMIC DNA]</scope>
    <source>
        <strain evidence="18 19">OTSz_A_272</strain>
    </source>
</reference>
<dbReference type="GO" id="GO:0033202">
    <property type="term" value="C:DNA helicase complex"/>
    <property type="evidence" value="ECO:0007669"/>
    <property type="project" value="TreeGrafter"/>
</dbReference>
<protein>
    <recommendedName>
        <fullName evidence="12">DNA 3'-5' helicase</fullName>
        <ecNumber evidence="12">5.6.2.4</ecNumber>
    </recommendedName>
    <alternativeName>
        <fullName evidence="13">DNA 3'-5' helicase II</fullName>
    </alternativeName>
</protein>
<evidence type="ECO:0000256" key="2">
    <source>
        <dbReference type="ARBA" id="ARBA00022741"/>
    </source>
</evidence>
<organism evidence="18 19">
    <name type="scientific">Candidatus Viadribacter manganicus</name>
    <dbReference type="NCBI Taxonomy" id="1759059"/>
    <lineage>
        <taxon>Bacteria</taxon>
        <taxon>Pseudomonadati</taxon>
        <taxon>Pseudomonadota</taxon>
        <taxon>Alphaproteobacteria</taxon>
        <taxon>Hyphomonadales</taxon>
        <taxon>Hyphomonadaceae</taxon>
        <taxon>Candidatus Viadribacter</taxon>
    </lineage>
</organism>
<dbReference type="InterPro" id="IPR000212">
    <property type="entry name" value="DNA_helicase_UvrD/REP"/>
</dbReference>
<dbReference type="KEGG" id="cbot:ATE48_12370"/>
<evidence type="ECO:0000256" key="10">
    <source>
        <dbReference type="ARBA" id="ARBA00023235"/>
    </source>
</evidence>
<sequence>MSAALDPVAEATNAQGEAAHPHVSVFVTANAGSGKTKVLVDRIARLLLEGSKPSAFLCITYTKAAAAEMQRRLFERLGGWCVADDVSLAAELEKLGAGGVDLARARALFAQALETPGGLKIQTIHAFCERLLARFPLEAYVPPGFDIADEARSSALLADARAKAALSDGGEREAFRRFAKRLYSDHLEGLLDRLALRRAEFHRFAKKYPGELFAASALRQRHGVTQTAEDYTRRFLSRWRWDEFRRSAEALATSSTQDQSTATRLRGILACIDAKSDDTELLRACFAAAFTSGGAVYKKLVTAKFGASQPWIEPQLKDFFDACEIARDDLNAIERAEDAVAALALALKLDEAYGEGKTRAGVLDFDDLIEHAQNLLQSSEAAPWVLYKLDGGLDHILIDEGQDTSPAQWDLITPLQNEFFAGAGARERNRTVFSVGDPKQSIYAFQGADPERFLGEAQNLSARVRAAEKKFSAPGLRTSFRSSPEILAVVDEAMKNKPLIAGPGAHDKIVHLAARAAEPGAVEVWPVTPKPIISDAAPWDAPLDMERESSAHVVLAKAIAKRIKAMIEAREAVWDKGVRRPMRAGDVLALVRKRGAMFRELIKAFKREKLPVAGADRMVLRDELAVQDCLTLMQVALDPADELSLACVLKGPWCNLTSDDDDIFPLAYDRGHDRLIDRLLASADPKYAHAQVFVQELVARRGADPFAFLSWALETPHNGAPGWARIFARLGPETRDPIEELLQRALKLPHHVAPTLQRFLYDIELDAEQVKRELEAETGAIRVMTVHGAKGLEAPIVILPDSTGDVGDAPDNGLLFDAEEGPFVSFSAKGDDAPCADARAAHKERMLGEHWRLLYVAMTRARDRLIVCGPQWRNAEAPAVSWRAAVEEALGALGAEKIDTPFGEGLRLGQVSIVDAQSAIVQAETVLPAWALMTAPGAQRVEIAAPSRLHRVDPALFSPRGDGQKRFRRGRLIHGLLERLPEILPSNRDAAARAWLTRQGVEEAEAESFAREALTVINDPRFAAVFSSASRAEAPIIGEVRGKAVRGVVDRLAVEHERVIVLDYKTDRPSPTDAAAAPDSYVMQLALYREVLRKIFPAKIITCALLWTETPHLMELPDSRLDDVFATFA</sequence>
<keyword evidence="9" id="KW-0234">DNA repair</keyword>
<dbReference type="InterPro" id="IPR027417">
    <property type="entry name" value="P-loop_NTPase"/>
</dbReference>
<dbReference type="GO" id="GO:0005524">
    <property type="term" value="F:ATP binding"/>
    <property type="evidence" value="ECO:0007669"/>
    <property type="project" value="UniProtKB-UniRule"/>
</dbReference>
<dbReference type="Proteomes" id="UP000092498">
    <property type="component" value="Chromosome"/>
</dbReference>
<dbReference type="InterPro" id="IPR038726">
    <property type="entry name" value="PDDEXK_AddAB-type"/>
</dbReference>
<keyword evidence="19" id="KW-1185">Reference proteome</keyword>
<dbReference type="RefSeq" id="WP_066771965.1">
    <property type="nucleotide sequence ID" value="NZ_CP013244.1"/>
</dbReference>
<dbReference type="Pfam" id="PF13361">
    <property type="entry name" value="UvrD_C"/>
    <property type="match status" value="1"/>
</dbReference>
<accession>A0A1B1AJC9</accession>
<evidence type="ECO:0000256" key="1">
    <source>
        <dbReference type="ARBA" id="ARBA00022722"/>
    </source>
</evidence>
<keyword evidence="1" id="KW-0540">Nuclease</keyword>
<keyword evidence="4 15" id="KW-0378">Hydrolase</keyword>
<keyword evidence="10" id="KW-0413">Isomerase</keyword>
<comment type="catalytic activity">
    <reaction evidence="14">
        <text>ATP + H2O = ADP + phosphate + H(+)</text>
        <dbReference type="Rhea" id="RHEA:13065"/>
        <dbReference type="ChEBI" id="CHEBI:15377"/>
        <dbReference type="ChEBI" id="CHEBI:15378"/>
        <dbReference type="ChEBI" id="CHEBI:30616"/>
        <dbReference type="ChEBI" id="CHEBI:43474"/>
        <dbReference type="ChEBI" id="CHEBI:456216"/>
        <dbReference type="EC" id="5.6.2.4"/>
    </reaction>
</comment>
<keyword evidence="7 15" id="KW-0067">ATP-binding</keyword>
<feature type="domain" description="UvrD-like helicase ATP-binding" evidence="16">
    <location>
        <begin position="8"/>
        <end position="483"/>
    </location>
</feature>
<dbReference type="SUPFAM" id="SSF52540">
    <property type="entry name" value="P-loop containing nucleoside triphosphate hydrolases"/>
    <property type="match status" value="1"/>
</dbReference>
<dbReference type="GO" id="GO:0043138">
    <property type="term" value="F:3'-5' DNA helicase activity"/>
    <property type="evidence" value="ECO:0007669"/>
    <property type="project" value="UniProtKB-EC"/>
</dbReference>
<keyword evidence="6" id="KW-0269">Exonuclease</keyword>
<dbReference type="PROSITE" id="PS51198">
    <property type="entry name" value="UVRD_HELICASE_ATP_BIND"/>
    <property type="match status" value="1"/>
</dbReference>
<dbReference type="FunCoup" id="A0A1B1AJC9">
    <property type="interactions" value="91"/>
</dbReference>
<dbReference type="STRING" id="1759059.ATE48_12370"/>
<dbReference type="EC" id="5.6.2.4" evidence="12"/>
<keyword evidence="5 15" id="KW-0347">Helicase</keyword>
<dbReference type="InterPro" id="IPR011335">
    <property type="entry name" value="Restrct_endonuc-II-like"/>
</dbReference>
<dbReference type="OrthoDB" id="9810135at2"/>
<dbReference type="EMBL" id="CP013244">
    <property type="protein sequence ID" value="ANP46655.1"/>
    <property type="molecule type" value="Genomic_DNA"/>
</dbReference>
<evidence type="ECO:0000256" key="14">
    <source>
        <dbReference type="ARBA" id="ARBA00048988"/>
    </source>
</evidence>
<keyword evidence="8" id="KW-0238">DNA-binding</keyword>
<name>A0A1B1AJC9_9PROT</name>
<dbReference type="InterPro" id="IPR014151">
    <property type="entry name" value="DNA_helicase_AddA"/>
</dbReference>
<gene>
    <name evidence="18" type="ORF">ATE48_12370</name>
</gene>
<feature type="domain" description="UvrD-like helicase C-terminal" evidence="17">
    <location>
        <begin position="511"/>
        <end position="791"/>
    </location>
</feature>
<evidence type="ECO:0000256" key="15">
    <source>
        <dbReference type="PROSITE-ProRule" id="PRU00560"/>
    </source>
</evidence>
<dbReference type="GO" id="GO:0005829">
    <property type="term" value="C:cytosol"/>
    <property type="evidence" value="ECO:0007669"/>
    <property type="project" value="TreeGrafter"/>
</dbReference>
<evidence type="ECO:0000259" key="17">
    <source>
        <dbReference type="PROSITE" id="PS51217"/>
    </source>
</evidence>
<evidence type="ECO:0000256" key="12">
    <source>
        <dbReference type="ARBA" id="ARBA00034808"/>
    </source>
</evidence>
<dbReference type="Pfam" id="PF12705">
    <property type="entry name" value="PDDEXK_1"/>
    <property type="match status" value="1"/>
</dbReference>
<dbReference type="GO" id="GO:0003677">
    <property type="term" value="F:DNA binding"/>
    <property type="evidence" value="ECO:0007669"/>
    <property type="project" value="UniProtKB-KW"/>
</dbReference>
<evidence type="ECO:0000259" key="16">
    <source>
        <dbReference type="PROSITE" id="PS51198"/>
    </source>
</evidence>
<dbReference type="PROSITE" id="PS51217">
    <property type="entry name" value="UVRD_HELICASE_CTER"/>
    <property type="match status" value="1"/>
</dbReference>
<dbReference type="GO" id="GO:0004527">
    <property type="term" value="F:exonuclease activity"/>
    <property type="evidence" value="ECO:0007669"/>
    <property type="project" value="UniProtKB-KW"/>
</dbReference>
<evidence type="ECO:0000256" key="13">
    <source>
        <dbReference type="ARBA" id="ARBA00034923"/>
    </source>
</evidence>
<dbReference type="GO" id="GO:0000725">
    <property type="term" value="P:recombinational repair"/>
    <property type="evidence" value="ECO:0007669"/>
    <property type="project" value="TreeGrafter"/>
</dbReference>
<dbReference type="PANTHER" id="PTHR11070:SF2">
    <property type="entry name" value="ATP-DEPENDENT DNA HELICASE SRS2"/>
    <property type="match status" value="1"/>
</dbReference>
<evidence type="ECO:0000256" key="7">
    <source>
        <dbReference type="ARBA" id="ARBA00022840"/>
    </source>
</evidence>
<evidence type="ECO:0000313" key="18">
    <source>
        <dbReference type="EMBL" id="ANP46655.1"/>
    </source>
</evidence>
<dbReference type="Gene3D" id="3.90.320.10">
    <property type="match status" value="1"/>
</dbReference>
<evidence type="ECO:0000256" key="8">
    <source>
        <dbReference type="ARBA" id="ARBA00023125"/>
    </source>
</evidence>
<dbReference type="PANTHER" id="PTHR11070">
    <property type="entry name" value="UVRD / RECB / PCRA DNA HELICASE FAMILY MEMBER"/>
    <property type="match status" value="1"/>
</dbReference>
<dbReference type="InParanoid" id="A0A1B1AJC9"/>
<evidence type="ECO:0000256" key="4">
    <source>
        <dbReference type="ARBA" id="ARBA00022801"/>
    </source>
</evidence>
<dbReference type="AlphaFoldDB" id="A0A1B1AJC9"/>
<dbReference type="Pfam" id="PF00580">
    <property type="entry name" value="UvrD-helicase"/>
    <property type="match status" value="1"/>
</dbReference>
<dbReference type="InterPro" id="IPR014016">
    <property type="entry name" value="UvrD-like_ATP-bd"/>
</dbReference>
<comment type="catalytic activity">
    <reaction evidence="11">
        <text>Couples ATP hydrolysis with the unwinding of duplex DNA by translocating in the 3'-5' direction.</text>
        <dbReference type="EC" id="5.6.2.4"/>
    </reaction>
</comment>
<evidence type="ECO:0000256" key="9">
    <source>
        <dbReference type="ARBA" id="ARBA00023204"/>
    </source>
</evidence>
<keyword evidence="2 15" id="KW-0547">Nucleotide-binding</keyword>